<dbReference type="InParanoid" id="A0A4Q1BAI2"/>
<feature type="compositionally biased region" description="Acidic residues" evidence="1">
    <location>
        <begin position="57"/>
        <end position="103"/>
    </location>
</feature>
<dbReference type="AlphaFoldDB" id="A0A4Q1BAI2"/>
<feature type="compositionally biased region" description="Acidic residues" evidence="1">
    <location>
        <begin position="291"/>
        <end position="301"/>
    </location>
</feature>
<organism evidence="2 3">
    <name type="scientific">Tremella mesenterica</name>
    <name type="common">Jelly fungus</name>
    <dbReference type="NCBI Taxonomy" id="5217"/>
    <lineage>
        <taxon>Eukaryota</taxon>
        <taxon>Fungi</taxon>
        <taxon>Dikarya</taxon>
        <taxon>Basidiomycota</taxon>
        <taxon>Agaricomycotina</taxon>
        <taxon>Tremellomycetes</taxon>
        <taxon>Tremellales</taxon>
        <taxon>Tremellaceae</taxon>
        <taxon>Tremella</taxon>
    </lineage>
</organism>
<feature type="compositionally biased region" description="Basic residues" evidence="1">
    <location>
        <begin position="121"/>
        <end position="131"/>
    </location>
</feature>
<name>A0A4Q1BAI2_TREME</name>
<evidence type="ECO:0000313" key="2">
    <source>
        <dbReference type="EMBL" id="RXK35789.1"/>
    </source>
</evidence>
<dbReference type="STRING" id="5217.A0A4Q1BAI2"/>
<sequence>MARKATKLPTPVSSSPPSTELHTPPSALPISSDVPLTTGKRIRKPVQHYGKPINSDTIEDPDDDGTVVTEEDSEDEQFETPPDEVDEAEDDLMGDGDEDEEDDQPKRTRSKASKAKVDKKTKSKAAVKKPGSKSGKVEIVGKQKPMVMVDAKKKSLTRLAMGKLRTATPTEPDVEEGERDTTPVITSAFKAQMKTTNKPVMAKKGGGIKLLPSKSKPIHISSPGKNTGVRPKPPSKRKETAQAVSRKKMEEVDEEELEADQKEVDDEKVKEDEEEIEVDEEVASNSRKETNEEEKAEDEDVNNAGKGTNKEKKADDEMTNEEEEEANDNKEVEEAEEAEEAETTPFVKGIEGDATAATSEVEGLSQINCQSQAVEEMNEDGIEGKAEAQADHTEEEQSELESVSDQASSPSYREETPSPVFTKTKGKKVPKEKIFEESQLPSPVANDTDDDDASSTTPTPKSSQTTPRKRSAPESQDTPNKKKLAPAEKILPAHRVAIINAMSTPNYVKAIDFVSVAKSLSEEGLAITTAKLSRHWREVLSADLRSMVNGTLASKALKKQGGLGKKERIAIWGGVIKAYEKAEWGEMEQETGISTTKLKRHLRDVLDKDVKSFINK</sequence>
<feature type="compositionally biased region" description="Acidic residues" evidence="1">
    <location>
        <begin position="333"/>
        <end position="342"/>
    </location>
</feature>
<feature type="compositionally biased region" description="Low complexity" evidence="1">
    <location>
        <begin position="454"/>
        <end position="466"/>
    </location>
</feature>
<accession>A0A4Q1BAI2</accession>
<proteinExistence type="predicted"/>
<gene>
    <name evidence="2" type="ORF">M231_06975</name>
</gene>
<keyword evidence="3" id="KW-1185">Reference proteome</keyword>
<comment type="caution">
    <text evidence="2">The sequence shown here is derived from an EMBL/GenBank/DDBJ whole genome shotgun (WGS) entry which is preliminary data.</text>
</comment>
<evidence type="ECO:0000313" key="3">
    <source>
        <dbReference type="Proteomes" id="UP000289152"/>
    </source>
</evidence>
<feature type="compositionally biased region" description="Acidic residues" evidence="1">
    <location>
        <begin position="317"/>
        <end position="326"/>
    </location>
</feature>
<feature type="compositionally biased region" description="Low complexity" evidence="1">
    <location>
        <begin position="212"/>
        <end position="223"/>
    </location>
</feature>
<feature type="compositionally biased region" description="Basic and acidic residues" evidence="1">
    <location>
        <begin position="382"/>
        <end position="392"/>
    </location>
</feature>
<dbReference type="Proteomes" id="UP000289152">
    <property type="component" value="Unassembled WGS sequence"/>
</dbReference>
<feature type="region of interest" description="Disordered" evidence="1">
    <location>
        <begin position="1"/>
        <end position="141"/>
    </location>
</feature>
<feature type="compositionally biased region" description="Low complexity" evidence="1">
    <location>
        <begin position="9"/>
        <end position="19"/>
    </location>
</feature>
<feature type="compositionally biased region" description="Basic and acidic residues" evidence="1">
    <location>
        <begin position="259"/>
        <end position="271"/>
    </location>
</feature>
<dbReference type="OrthoDB" id="2565369at2759"/>
<protein>
    <submittedName>
        <fullName evidence="2">Uncharacterized protein</fullName>
    </submittedName>
</protein>
<feature type="region of interest" description="Disordered" evidence="1">
    <location>
        <begin position="160"/>
        <end position="488"/>
    </location>
</feature>
<feature type="compositionally biased region" description="Acidic residues" evidence="1">
    <location>
        <begin position="272"/>
        <end position="282"/>
    </location>
</feature>
<dbReference type="EMBL" id="SDIL01000122">
    <property type="protein sequence ID" value="RXK35789.1"/>
    <property type="molecule type" value="Genomic_DNA"/>
</dbReference>
<reference evidence="2 3" key="1">
    <citation type="submission" date="2016-06" db="EMBL/GenBank/DDBJ databases">
        <title>Evolution of pathogenesis and genome organization in the Tremellales.</title>
        <authorList>
            <person name="Cuomo C."/>
            <person name="Litvintseva A."/>
            <person name="Heitman J."/>
            <person name="Chen Y."/>
            <person name="Sun S."/>
            <person name="Springer D."/>
            <person name="Dromer F."/>
            <person name="Young S."/>
            <person name="Zeng Q."/>
            <person name="Chapman S."/>
            <person name="Gujja S."/>
            <person name="Saif S."/>
            <person name="Birren B."/>
        </authorList>
    </citation>
    <scope>NUCLEOTIDE SEQUENCE [LARGE SCALE GENOMIC DNA]</scope>
    <source>
        <strain evidence="2 3">ATCC 28783</strain>
    </source>
</reference>
<feature type="compositionally biased region" description="Polar residues" evidence="1">
    <location>
        <begin position="400"/>
        <end position="411"/>
    </location>
</feature>
<evidence type="ECO:0000256" key="1">
    <source>
        <dbReference type="SAM" id="MobiDB-lite"/>
    </source>
</evidence>